<keyword evidence="4" id="KW-1185">Reference proteome</keyword>
<dbReference type="Proteomes" id="UP000199320">
    <property type="component" value="Unassembled WGS sequence"/>
</dbReference>
<evidence type="ECO:0000313" key="3">
    <source>
        <dbReference type="EMBL" id="SET41977.1"/>
    </source>
</evidence>
<keyword evidence="1" id="KW-1133">Transmembrane helix</keyword>
<sequence length="52" mass="5773">MIDTVLHTGSEHPDLLWILVPAFLSFVAGLGVITYADRVRDWITPTESTTSE</sequence>
<keyword evidence="1" id="KW-0812">Transmembrane</keyword>
<dbReference type="AlphaFoldDB" id="A0A1G6NHK6"/>
<dbReference type="Proteomes" id="UP000324021">
    <property type="component" value="Unassembled WGS sequence"/>
</dbReference>
<reference evidence="3" key="1">
    <citation type="submission" date="2016-10" db="EMBL/GenBank/DDBJ databases">
        <authorList>
            <person name="de Groot N.N."/>
        </authorList>
    </citation>
    <scope>NUCLEOTIDE SEQUENCE [LARGE SCALE GENOMIC DNA]</scope>
    <source>
        <strain evidence="3">CDM_6</strain>
    </source>
</reference>
<evidence type="ECO:0000313" key="5">
    <source>
        <dbReference type="Proteomes" id="UP000324021"/>
    </source>
</evidence>
<protein>
    <submittedName>
        <fullName evidence="2">Uncharacterized protein</fullName>
    </submittedName>
</protein>
<accession>A0A1G6NHK6</accession>
<name>A0A1G6NHK6_9EURY</name>
<dbReference type="EMBL" id="FMZP01000006">
    <property type="protein sequence ID" value="SDC66595.1"/>
    <property type="molecule type" value="Genomic_DNA"/>
</dbReference>
<keyword evidence="1" id="KW-0472">Membrane</keyword>
<reference evidence="4 5" key="2">
    <citation type="submission" date="2016-10" db="EMBL/GenBank/DDBJ databases">
        <authorList>
            <person name="Varghese N."/>
            <person name="Submissions S."/>
        </authorList>
    </citation>
    <scope>NUCLEOTIDE SEQUENCE [LARGE SCALE GENOMIC DNA]</scope>
    <source>
        <strain evidence="2 5">CDM_1</strain>
        <strain evidence="4">CDM_6</strain>
    </source>
</reference>
<evidence type="ECO:0000313" key="2">
    <source>
        <dbReference type="EMBL" id="SDC66595.1"/>
    </source>
</evidence>
<dbReference type="OrthoDB" id="154701at2157"/>
<dbReference type="RefSeq" id="WP_175542172.1">
    <property type="nucleotide sequence ID" value="NZ_FMZP01000006.1"/>
</dbReference>
<evidence type="ECO:0000313" key="4">
    <source>
        <dbReference type="Proteomes" id="UP000199320"/>
    </source>
</evidence>
<dbReference type="STRING" id="392421.SAMN04488694_106161"/>
<gene>
    <name evidence="3" type="ORF">SAMN04488694_106161</name>
    <name evidence="2" type="ORF">SAMN05192552_100634</name>
</gene>
<organism evidence="2 5">
    <name type="scientific">Natrinema hispanicum</name>
    <dbReference type="NCBI Taxonomy" id="392421"/>
    <lineage>
        <taxon>Archaea</taxon>
        <taxon>Methanobacteriati</taxon>
        <taxon>Methanobacteriota</taxon>
        <taxon>Stenosarchaea group</taxon>
        <taxon>Halobacteria</taxon>
        <taxon>Halobacteriales</taxon>
        <taxon>Natrialbaceae</taxon>
        <taxon>Natrinema</taxon>
    </lineage>
</organism>
<feature type="transmembrane region" description="Helical" evidence="1">
    <location>
        <begin position="15"/>
        <end position="36"/>
    </location>
</feature>
<evidence type="ECO:0000256" key="1">
    <source>
        <dbReference type="SAM" id="Phobius"/>
    </source>
</evidence>
<proteinExistence type="predicted"/>
<dbReference type="EMBL" id="FOIC01000006">
    <property type="protein sequence ID" value="SET41977.1"/>
    <property type="molecule type" value="Genomic_DNA"/>
</dbReference>